<dbReference type="RefSeq" id="XP_001314226.1">
    <property type="nucleotide sequence ID" value="XM_001314212.1"/>
</dbReference>
<keyword evidence="2" id="KW-1185">Reference proteome</keyword>
<dbReference type="Proteomes" id="UP000001542">
    <property type="component" value="Unassembled WGS sequence"/>
</dbReference>
<dbReference type="EMBL" id="DS113563">
    <property type="protein sequence ID" value="EAY01585.1"/>
    <property type="molecule type" value="Genomic_DNA"/>
</dbReference>
<reference evidence="1" key="1">
    <citation type="submission" date="2006-10" db="EMBL/GenBank/DDBJ databases">
        <authorList>
            <person name="Amadeo P."/>
            <person name="Zhao Q."/>
            <person name="Wortman J."/>
            <person name="Fraser-Liggett C."/>
            <person name="Carlton J."/>
        </authorList>
    </citation>
    <scope>NUCLEOTIDE SEQUENCE</scope>
    <source>
        <strain evidence="1">G3</strain>
    </source>
</reference>
<protein>
    <submittedName>
        <fullName evidence="1">Uncharacterized protein</fullName>
    </submittedName>
</protein>
<dbReference type="VEuPathDB" id="TrichDB:TVAG_025830"/>
<name>A2F0K5_TRIV3</name>
<sequence>MSAVICSDLPTPHNKDYSTIPTSDKEIKPDCCLATIFDEEQLLNLYILGYSLYYRDLKLPKFYALSKSRLNQSAINQISRFFTYVDISNYTTSEIKFHQTYFWNLTGCNPVVAVSPQGIFLKSPADLCLESPFSSAPLNGDNFRFDPSILLLNPVERPSFTDQHGKWTDYINDIYKRWKVLPNYHFIAEDQVTDFFYEYNMPIYVKYNKNTIECAFKNVSIPGLAYNLNKVDDDANTDNSLEEKYDSLTCSVIREFITGLEKLLSEKN</sequence>
<dbReference type="AlphaFoldDB" id="A2F0K5"/>
<dbReference type="InParanoid" id="A2F0K5"/>
<dbReference type="KEGG" id="tva:4759411"/>
<evidence type="ECO:0000313" key="1">
    <source>
        <dbReference type="EMBL" id="EAY01585.1"/>
    </source>
</evidence>
<reference evidence="1" key="2">
    <citation type="journal article" date="2007" name="Science">
        <title>Draft genome sequence of the sexually transmitted pathogen Trichomonas vaginalis.</title>
        <authorList>
            <person name="Carlton J.M."/>
            <person name="Hirt R.P."/>
            <person name="Silva J.C."/>
            <person name="Delcher A.L."/>
            <person name="Schatz M."/>
            <person name="Zhao Q."/>
            <person name="Wortman J.R."/>
            <person name="Bidwell S.L."/>
            <person name="Alsmark U.C.M."/>
            <person name="Besteiro S."/>
            <person name="Sicheritz-Ponten T."/>
            <person name="Noel C.J."/>
            <person name="Dacks J.B."/>
            <person name="Foster P.G."/>
            <person name="Simillion C."/>
            <person name="Van de Peer Y."/>
            <person name="Miranda-Saavedra D."/>
            <person name="Barton G.J."/>
            <person name="Westrop G.D."/>
            <person name="Mueller S."/>
            <person name="Dessi D."/>
            <person name="Fiori P.L."/>
            <person name="Ren Q."/>
            <person name="Paulsen I."/>
            <person name="Zhang H."/>
            <person name="Bastida-Corcuera F.D."/>
            <person name="Simoes-Barbosa A."/>
            <person name="Brown M.T."/>
            <person name="Hayes R.D."/>
            <person name="Mukherjee M."/>
            <person name="Okumura C.Y."/>
            <person name="Schneider R."/>
            <person name="Smith A.J."/>
            <person name="Vanacova S."/>
            <person name="Villalvazo M."/>
            <person name="Haas B.J."/>
            <person name="Pertea M."/>
            <person name="Feldblyum T.V."/>
            <person name="Utterback T.R."/>
            <person name="Shu C.L."/>
            <person name="Osoegawa K."/>
            <person name="de Jong P.J."/>
            <person name="Hrdy I."/>
            <person name="Horvathova L."/>
            <person name="Zubacova Z."/>
            <person name="Dolezal P."/>
            <person name="Malik S.B."/>
            <person name="Logsdon J.M. Jr."/>
            <person name="Henze K."/>
            <person name="Gupta A."/>
            <person name="Wang C.C."/>
            <person name="Dunne R.L."/>
            <person name="Upcroft J.A."/>
            <person name="Upcroft P."/>
            <person name="White O."/>
            <person name="Salzberg S.L."/>
            <person name="Tang P."/>
            <person name="Chiu C.-H."/>
            <person name="Lee Y.-S."/>
            <person name="Embley T.M."/>
            <person name="Coombs G.H."/>
            <person name="Mottram J.C."/>
            <person name="Tachezy J."/>
            <person name="Fraser-Liggett C.M."/>
            <person name="Johnson P.J."/>
        </authorList>
    </citation>
    <scope>NUCLEOTIDE SEQUENCE [LARGE SCALE GENOMIC DNA]</scope>
    <source>
        <strain evidence="1">G3</strain>
    </source>
</reference>
<gene>
    <name evidence="1" type="ORF">TVAG_025830</name>
</gene>
<evidence type="ECO:0000313" key="2">
    <source>
        <dbReference type="Proteomes" id="UP000001542"/>
    </source>
</evidence>
<organism evidence="1 2">
    <name type="scientific">Trichomonas vaginalis (strain ATCC PRA-98 / G3)</name>
    <dbReference type="NCBI Taxonomy" id="412133"/>
    <lineage>
        <taxon>Eukaryota</taxon>
        <taxon>Metamonada</taxon>
        <taxon>Parabasalia</taxon>
        <taxon>Trichomonadida</taxon>
        <taxon>Trichomonadidae</taxon>
        <taxon>Trichomonas</taxon>
    </lineage>
</organism>
<proteinExistence type="predicted"/>
<accession>A2F0K5</accession>
<dbReference type="VEuPathDB" id="TrichDB:TVAGG3_0328680"/>